<keyword evidence="3" id="KW-1185">Reference proteome</keyword>
<feature type="compositionally biased region" description="Basic and acidic residues" evidence="1">
    <location>
        <begin position="1"/>
        <end position="31"/>
    </location>
</feature>
<evidence type="ECO:0000313" key="3">
    <source>
        <dbReference type="Proteomes" id="UP001283361"/>
    </source>
</evidence>
<name>A0AAE0Z0L4_9GAST</name>
<proteinExistence type="predicted"/>
<evidence type="ECO:0000256" key="1">
    <source>
        <dbReference type="SAM" id="MobiDB-lite"/>
    </source>
</evidence>
<sequence>MKDKRGSGERSKKSERREKSKIINKERKDGLIRQASPVPPHTPTLYHYPSGLIRQASPDPPLSPTLYHYPSGLIKQASPVTLPAWPTRRDREEKLTRSRGSLVTRLNKHNSLFVRSDLRPFSAACSAPTVLVAAGPLPDQQESGDSVRGIRCFNRRIT</sequence>
<gene>
    <name evidence="2" type="ORF">RRG08_022836</name>
</gene>
<reference evidence="2" key="1">
    <citation type="journal article" date="2023" name="G3 (Bethesda)">
        <title>A reference genome for the long-term kleptoplast-retaining sea slug Elysia crispata morphotype clarki.</title>
        <authorList>
            <person name="Eastman K.E."/>
            <person name="Pendleton A.L."/>
            <person name="Shaikh M.A."/>
            <person name="Suttiyut T."/>
            <person name="Ogas R."/>
            <person name="Tomko P."/>
            <person name="Gavelis G."/>
            <person name="Widhalm J.R."/>
            <person name="Wisecaver J.H."/>
        </authorList>
    </citation>
    <scope>NUCLEOTIDE SEQUENCE</scope>
    <source>
        <strain evidence="2">ECLA1</strain>
    </source>
</reference>
<dbReference type="Proteomes" id="UP001283361">
    <property type="component" value="Unassembled WGS sequence"/>
</dbReference>
<feature type="region of interest" description="Disordered" evidence="1">
    <location>
        <begin position="1"/>
        <end position="59"/>
    </location>
</feature>
<evidence type="ECO:0000313" key="2">
    <source>
        <dbReference type="EMBL" id="KAK3760552.1"/>
    </source>
</evidence>
<comment type="caution">
    <text evidence="2">The sequence shown here is derived from an EMBL/GenBank/DDBJ whole genome shotgun (WGS) entry which is preliminary data.</text>
</comment>
<dbReference type="EMBL" id="JAWDGP010004972">
    <property type="protein sequence ID" value="KAK3760552.1"/>
    <property type="molecule type" value="Genomic_DNA"/>
</dbReference>
<accession>A0AAE0Z0L4</accession>
<protein>
    <submittedName>
        <fullName evidence="2">Uncharacterized protein</fullName>
    </submittedName>
</protein>
<organism evidence="2 3">
    <name type="scientific">Elysia crispata</name>
    <name type="common">lettuce slug</name>
    <dbReference type="NCBI Taxonomy" id="231223"/>
    <lineage>
        <taxon>Eukaryota</taxon>
        <taxon>Metazoa</taxon>
        <taxon>Spiralia</taxon>
        <taxon>Lophotrochozoa</taxon>
        <taxon>Mollusca</taxon>
        <taxon>Gastropoda</taxon>
        <taxon>Heterobranchia</taxon>
        <taxon>Euthyneura</taxon>
        <taxon>Panpulmonata</taxon>
        <taxon>Sacoglossa</taxon>
        <taxon>Placobranchoidea</taxon>
        <taxon>Plakobranchidae</taxon>
        <taxon>Elysia</taxon>
    </lineage>
</organism>
<dbReference type="AlphaFoldDB" id="A0AAE0Z0L4"/>